<evidence type="ECO:0000259" key="3">
    <source>
        <dbReference type="PROSITE" id="PS51371"/>
    </source>
</evidence>
<accession>A0A1G8IHZ1</accession>
<dbReference type="Pfam" id="PF07085">
    <property type="entry name" value="DRTGG"/>
    <property type="match status" value="1"/>
</dbReference>
<dbReference type="SMART" id="SM00116">
    <property type="entry name" value="CBS"/>
    <property type="match status" value="2"/>
</dbReference>
<dbReference type="PANTHER" id="PTHR43080">
    <property type="entry name" value="CBS DOMAIN-CONTAINING PROTEIN CBSX3, MITOCHONDRIAL"/>
    <property type="match status" value="1"/>
</dbReference>
<organism evidence="4 5">
    <name type="scientific">Proteiniclasticum ruminis</name>
    <dbReference type="NCBI Taxonomy" id="398199"/>
    <lineage>
        <taxon>Bacteria</taxon>
        <taxon>Bacillati</taxon>
        <taxon>Bacillota</taxon>
        <taxon>Clostridia</taxon>
        <taxon>Eubacteriales</taxon>
        <taxon>Clostridiaceae</taxon>
        <taxon>Proteiniclasticum</taxon>
    </lineage>
</organism>
<proteinExistence type="predicted"/>
<dbReference type="Proteomes" id="UP000183255">
    <property type="component" value="Unassembled WGS sequence"/>
</dbReference>
<dbReference type="InterPro" id="IPR010766">
    <property type="entry name" value="DRTGG"/>
</dbReference>
<dbReference type="Pfam" id="PF00571">
    <property type="entry name" value="CBS"/>
    <property type="match status" value="1"/>
</dbReference>
<dbReference type="Gene3D" id="3.10.580.10">
    <property type="entry name" value="CBS-domain"/>
    <property type="match status" value="1"/>
</dbReference>
<evidence type="ECO:0000313" key="5">
    <source>
        <dbReference type="Proteomes" id="UP000183255"/>
    </source>
</evidence>
<dbReference type="SUPFAM" id="SSF54631">
    <property type="entry name" value="CBS-domain pair"/>
    <property type="match status" value="1"/>
</dbReference>
<dbReference type="InterPro" id="IPR000644">
    <property type="entry name" value="CBS_dom"/>
</dbReference>
<keyword evidence="1 2" id="KW-0129">CBS domain</keyword>
<dbReference type="AlphaFoldDB" id="A0A1G8IHZ1"/>
<evidence type="ECO:0000313" key="4">
    <source>
        <dbReference type="EMBL" id="SDI18513.1"/>
    </source>
</evidence>
<dbReference type="PANTHER" id="PTHR43080:SF2">
    <property type="entry name" value="CBS DOMAIN-CONTAINING PROTEIN"/>
    <property type="match status" value="1"/>
</dbReference>
<dbReference type="EMBL" id="FNDZ01000001">
    <property type="protein sequence ID" value="SDI18513.1"/>
    <property type="molecule type" value="Genomic_DNA"/>
</dbReference>
<dbReference type="SUPFAM" id="SSF75138">
    <property type="entry name" value="HprK N-terminal domain-like"/>
    <property type="match status" value="1"/>
</dbReference>
<dbReference type="PROSITE" id="PS51371">
    <property type="entry name" value="CBS"/>
    <property type="match status" value="1"/>
</dbReference>
<dbReference type="InterPro" id="IPR036390">
    <property type="entry name" value="WH_DNA-bd_sf"/>
</dbReference>
<sequence>MAKIDRIMEHIKEMQLGTKLSVRTLAKDRGVSDATAYKAIKLMEEEGYLETLPRTGTIRVESEKEKKIESITYNEIIRIVDGELLGGKDGVEKTIYRFNIGAMTMEAMKKYLTVGGLLIVGNRDEVHSLALNMGVGVLITGGFKATEKNVALADRLKIPIISCSYDTFTTASMINRGISENLIKQTIPYVKDIIQKETYHLTVRDTIHDYIRLSERSGHEKFPVVDEKMVVQGIITPKETLGREESDRVGEVLRKVNLSVTPKTTVSYVAHIMDWENLPLCPVTEDGVLVGVITRTDILKALQERHMKPMETDTMEDKIIRHLTVEKREGKFYYSGVVTAEFLDPLGNASRGLLSMLMSKTAISHLQNQYYSCSLDKCATDFYEVLGIDAKFTMEINIIKTSKLHSKVDVNLKSRDKLIATSRLSILHTLDE</sequence>
<dbReference type="RefSeq" id="WP_031574576.1">
    <property type="nucleotide sequence ID" value="NZ_FNDZ01000001.1"/>
</dbReference>
<dbReference type="InterPro" id="IPR051257">
    <property type="entry name" value="Diverse_CBS-Domain"/>
</dbReference>
<feature type="domain" description="CBS" evidence="3">
    <location>
        <begin position="253"/>
        <end position="310"/>
    </location>
</feature>
<name>A0A1G8IHZ1_9CLOT</name>
<dbReference type="Gene3D" id="1.10.10.10">
    <property type="entry name" value="Winged helix-like DNA-binding domain superfamily/Winged helix DNA-binding domain"/>
    <property type="match status" value="1"/>
</dbReference>
<dbReference type="InterPro" id="IPR036388">
    <property type="entry name" value="WH-like_DNA-bd_sf"/>
</dbReference>
<evidence type="ECO:0000256" key="1">
    <source>
        <dbReference type="ARBA" id="ARBA00023122"/>
    </source>
</evidence>
<protein>
    <submittedName>
        <fullName evidence="4">Predicted transcriptional regulator containing CBS domains</fullName>
    </submittedName>
</protein>
<dbReference type="SUPFAM" id="SSF46785">
    <property type="entry name" value="Winged helix' DNA-binding domain"/>
    <property type="match status" value="1"/>
</dbReference>
<dbReference type="InterPro" id="IPR046342">
    <property type="entry name" value="CBS_dom_sf"/>
</dbReference>
<reference evidence="4 5" key="1">
    <citation type="submission" date="2016-10" db="EMBL/GenBank/DDBJ databases">
        <authorList>
            <person name="de Groot N.N."/>
        </authorList>
    </citation>
    <scope>NUCLEOTIDE SEQUENCE [LARGE SCALE GENOMIC DNA]</scope>
    <source>
        <strain evidence="4 5">CGMCC 1.5058</strain>
    </source>
</reference>
<dbReference type="Gene3D" id="3.40.1390.20">
    <property type="entry name" value="HprK N-terminal domain-like"/>
    <property type="match status" value="1"/>
</dbReference>
<gene>
    <name evidence="4" type="ORF">SAMN05421804_101894</name>
</gene>
<dbReference type="InterPro" id="IPR028979">
    <property type="entry name" value="Ser_kin/Pase_Hpr-like_N_sf"/>
</dbReference>
<evidence type="ECO:0000256" key="2">
    <source>
        <dbReference type="PROSITE-ProRule" id="PRU00703"/>
    </source>
</evidence>